<evidence type="ECO:0000259" key="3">
    <source>
        <dbReference type="Pfam" id="PF00501"/>
    </source>
</evidence>
<dbReference type="InterPro" id="IPR000873">
    <property type="entry name" value="AMP-dep_synth/lig_dom"/>
</dbReference>
<dbReference type="Gene3D" id="3.40.50.12780">
    <property type="entry name" value="N-terminal domain of ligase-like"/>
    <property type="match status" value="1"/>
</dbReference>
<dbReference type="Pfam" id="PF13193">
    <property type="entry name" value="AMP-binding_C"/>
    <property type="match status" value="1"/>
</dbReference>
<dbReference type="EMBL" id="JBHTGP010000007">
    <property type="protein sequence ID" value="MFD0686002.1"/>
    <property type="molecule type" value="Genomic_DNA"/>
</dbReference>
<keyword evidence="6" id="KW-1185">Reference proteome</keyword>
<dbReference type="InterPro" id="IPR042099">
    <property type="entry name" value="ANL_N_sf"/>
</dbReference>
<evidence type="ECO:0000259" key="4">
    <source>
        <dbReference type="Pfam" id="PF13193"/>
    </source>
</evidence>
<gene>
    <name evidence="5" type="ORF">ACFQZM_15975</name>
</gene>
<dbReference type="InterPro" id="IPR045851">
    <property type="entry name" value="AMP-bd_C_sf"/>
</dbReference>
<dbReference type="PANTHER" id="PTHR43201">
    <property type="entry name" value="ACYL-COA SYNTHETASE"/>
    <property type="match status" value="1"/>
</dbReference>
<dbReference type="Proteomes" id="UP001597063">
    <property type="component" value="Unassembled WGS sequence"/>
</dbReference>
<dbReference type="InterPro" id="IPR020845">
    <property type="entry name" value="AMP-binding_CS"/>
</dbReference>
<evidence type="ECO:0000256" key="2">
    <source>
        <dbReference type="ARBA" id="ARBA00022598"/>
    </source>
</evidence>
<dbReference type="Pfam" id="PF00501">
    <property type="entry name" value="AMP-binding"/>
    <property type="match status" value="1"/>
</dbReference>
<accession>A0ABW2XMF6</accession>
<evidence type="ECO:0000256" key="1">
    <source>
        <dbReference type="ARBA" id="ARBA00006432"/>
    </source>
</evidence>
<dbReference type="SUPFAM" id="SSF56801">
    <property type="entry name" value="Acetyl-CoA synthetase-like"/>
    <property type="match status" value="1"/>
</dbReference>
<reference evidence="6" key="1">
    <citation type="journal article" date="2019" name="Int. J. Syst. Evol. Microbiol.">
        <title>The Global Catalogue of Microorganisms (GCM) 10K type strain sequencing project: providing services to taxonomists for standard genome sequencing and annotation.</title>
        <authorList>
            <consortium name="The Broad Institute Genomics Platform"/>
            <consortium name="The Broad Institute Genome Sequencing Center for Infectious Disease"/>
            <person name="Wu L."/>
            <person name="Ma J."/>
        </authorList>
    </citation>
    <scope>NUCLEOTIDE SEQUENCE [LARGE SCALE GENOMIC DNA]</scope>
    <source>
        <strain evidence="6">JCM 9371</strain>
    </source>
</reference>
<dbReference type="PROSITE" id="PS00455">
    <property type="entry name" value="AMP_BINDING"/>
    <property type="match status" value="1"/>
</dbReference>
<dbReference type="RefSeq" id="WP_131755657.1">
    <property type="nucleotide sequence ID" value="NZ_CAACUY010000007.1"/>
</dbReference>
<protein>
    <submittedName>
        <fullName evidence="5">Class I adenylate-forming enzyme family protein</fullName>
    </submittedName>
</protein>
<sequence>MTHIDARLTPHQQSLRGKTIPDALDAAAEAWPEHLALHEIEGAQRSLTWSEFRAAVTGLRSGLESAGVRPGDKVGVLIRNQIEFPVAWLAIVEAGAAIVPLNPKYTARELDFVLGDAGATWLVGTHDLIENHTGSGRVGPVALDHVISIGGGEPATLSYDKLLATPPTPRRTDIDPLEVTNIQFTSGTTGLPKGCLLTHEYWTELGIYGAALDPEAVRILADHPFYYMQNQAYLMMALFKGGALFITPGLSRRKFMDWLHDHRIDFVWIDEDILLFPEDSRDTSLALRRAPVAGMPGEAYAPILERFGIRARECYASTEIGSGTAVPYDRDDLAGTGSMGFCFPNRESKVVDERFNEVPAGTPGELCFRGPGMMLGYHNRPDVNAELFLPGGWFRTGDIAVKDSDGQHFYRGRLRDMIRRSGENISAAELELHIGGMPGVYDIAAVPVPDPDREEEVKVIIVPEPGANLTADQVTAWAGEGLAPFKVPRYVEFRDELPYTASGKVHKAALKDEPEPLHPGVVDTRS</sequence>
<organism evidence="5 6">
    <name type="scientific">Actinomadura fibrosa</name>
    <dbReference type="NCBI Taxonomy" id="111802"/>
    <lineage>
        <taxon>Bacteria</taxon>
        <taxon>Bacillati</taxon>
        <taxon>Actinomycetota</taxon>
        <taxon>Actinomycetes</taxon>
        <taxon>Streptosporangiales</taxon>
        <taxon>Thermomonosporaceae</taxon>
        <taxon>Actinomadura</taxon>
    </lineage>
</organism>
<comment type="similarity">
    <text evidence="1">Belongs to the ATP-dependent AMP-binding enzyme family.</text>
</comment>
<proteinExistence type="inferred from homology"/>
<dbReference type="PANTHER" id="PTHR43201:SF5">
    <property type="entry name" value="MEDIUM-CHAIN ACYL-COA LIGASE ACSF2, MITOCHONDRIAL"/>
    <property type="match status" value="1"/>
</dbReference>
<keyword evidence="2" id="KW-0436">Ligase</keyword>
<name>A0ABW2XMF6_9ACTN</name>
<evidence type="ECO:0000313" key="5">
    <source>
        <dbReference type="EMBL" id="MFD0686002.1"/>
    </source>
</evidence>
<evidence type="ECO:0000313" key="6">
    <source>
        <dbReference type="Proteomes" id="UP001597063"/>
    </source>
</evidence>
<dbReference type="InterPro" id="IPR025110">
    <property type="entry name" value="AMP-bd_C"/>
</dbReference>
<dbReference type="Gene3D" id="3.30.300.30">
    <property type="match status" value="1"/>
</dbReference>
<comment type="caution">
    <text evidence="5">The sequence shown here is derived from an EMBL/GenBank/DDBJ whole genome shotgun (WGS) entry which is preliminary data.</text>
</comment>
<feature type="domain" description="AMP-binding enzyme C-terminal" evidence="4">
    <location>
        <begin position="429"/>
        <end position="504"/>
    </location>
</feature>
<feature type="domain" description="AMP-dependent synthetase/ligase" evidence="3">
    <location>
        <begin position="25"/>
        <end position="378"/>
    </location>
</feature>